<sequence>MASSSSSSIMADASKFDVFLSFRGEDTRYNFTDHLYKRLMTAGIFTFRDEEDIKRGEEVKPEIEKAIKESKASIVVLSQNYATSTWCLDELVLILQKRKEGNHFVLPVFYHVDPSNVGKQNKTFALQVKESSLRWTDQNVKLWKEALMEVAGLAGEVLSRLKNNPFLNQRHNHLRHLLQLASLPIISGHFCKSPQRKRKEKK</sequence>
<dbReference type="PROSITE" id="PS50104">
    <property type="entry name" value="TIR"/>
    <property type="match status" value="1"/>
</dbReference>
<dbReference type="Gene3D" id="3.40.50.10140">
    <property type="entry name" value="Toll/interleukin-1 receptor homology (TIR) domain"/>
    <property type="match status" value="1"/>
</dbReference>
<evidence type="ECO:0000313" key="4">
    <source>
        <dbReference type="Proteomes" id="UP001157418"/>
    </source>
</evidence>
<name>A0AAU9PGJ6_9ASTR</name>
<dbReference type="Proteomes" id="UP001157418">
    <property type="component" value="Unassembled WGS sequence"/>
</dbReference>
<dbReference type="SUPFAM" id="SSF52200">
    <property type="entry name" value="Toll/Interleukin receptor TIR domain"/>
    <property type="match status" value="1"/>
</dbReference>
<dbReference type="InterPro" id="IPR035897">
    <property type="entry name" value="Toll_tir_struct_dom_sf"/>
</dbReference>
<dbReference type="PANTHER" id="PTHR32009">
    <property type="entry name" value="TMV RESISTANCE PROTEIN N-LIKE"/>
    <property type="match status" value="1"/>
</dbReference>
<dbReference type="EMBL" id="CAKMRJ010005634">
    <property type="protein sequence ID" value="CAH1449260.1"/>
    <property type="molecule type" value="Genomic_DNA"/>
</dbReference>
<keyword evidence="4" id="KW-1185">Reference proteome</keyword>
<reference evidence="3 4" key="1">
    <citation type="submission" date="2022-01" db="EMBL/GenBank/DDBJ databases">
        <authorList>
            <person name="Xiong W."/>
            <person name="Schranz E."/>
        </authorList>
    </citation>
    <scope>NUCLEOTIDE SEQUENCE [LARGE SCALE GENOMIC DNA]</scope>
</reference>
<feature type="domain" description="TIR" evidence="2">
    <location>
        <begin position="14"/>
        <end position="178"/>
    </location>
</feature>
<dbReference type="PANTHER" id="PTHR32009:SF133">
    <property type="entry name" value="TIR DOMAIN-CONTAINING PROTEIN"/>
    <property type="match status" value="1"/>
</dbReference>
<dbReference type="Pfam" id="PF01582">
    <property type="entry name" value="TIR"/>
    <property type="match status" value="1"/>
</dbReference>
<keyword evidence="1" id="KW-0520">NAD</keyword>
<organism evidence="3 4">
    <name type="scientific">Lactuca virosa</name>
    <dbReference type="NCBI Taxonomy" id="75947"/>
    <lineage>
        <taxon>Eukaryota</taxon>
        <taxon>Viridiplantae</taxon>
        <taxon>Streptophyta</taxon>
        <taxon>Embryophyta</taxon>
        <taxon>Tracheophyta</taxon>
        <taxon>Spermatophyta</taxon>
        <taxon>Magnoliopsida</taxon>
        <taxon>eudicotyledons</taxon>
        <taxon>Gunneridae</taxon>
        <taxon>Pentapetalae</taxon>
        <taxon>asterids</taxon>
        <taxon>campanulids</taxon>
        <taxon>Asterales</taxon>
        <taxon>Asteraceae</taxon>
        <taxon>Cichorioideae</taxon>
        <taxon>Cichorieae</taxon>
        <taxon>Lactucinae</taxon>
        <taxon>Lactuca</taxon>
    </lineage>
</organism>
<dbReference type="GO" id="GO:0007165">
    <property type="term" value="P:signal transduction"/>
    <property type="evidence" value="ECO:0007669"/>
    <property type="project" value="InterPro"/>
</dbReference>
<dbReference type="AlphaFoldDB" id="A0AAU9PGJ6"/>
<evidence type="ECO:0000259" key="2">
    <source>
        <dbReference type="PROSITE" id="PS50104"/>
    </source>
</evidence>
<gene>
    <name evidence="3" type="ORF">LVIROSA_LOCUS34751</name>
</gene>
<comment type="caution">
    <text evidence="3">The sequence shown here is derived from an EMBL/GenBank/DDBJ whole genome shotgun (WGS) entry which is preliminary data.</text>
</comment>
<protein>
    <recommendedName>
        <fullName evidence="2">TIR domain-containing protein</fullName>
    </recommendedName>
</protein>
<evidence type="ECO:0000256" key="1">
    <source>
        <dbReference type="ARBA" id="ARBA00023027"/>
    </source>
</evidence>
<dbReference type="SMART" id="SM00255">
    <property type="entry name" value="TIR"/>
    <property type="match status" value="1"/>
</dbReference>
<evidence type="ECO:0000313" key="3">
    <source>
        <dbReference type="EMBL" id="CAH1449260.1"/>
    </source>
</evidence>
<accession>A0AAU9PGJ6</accession>
<dbReference type="InterPro" id="IPR000157">
    <property type="entry name" value="TIR_dom"/>
</dbReference>
<proteinExistence type="predicted"/>
<dbReference type="FunFam" id="3.40.50.10140:FF:000007">
    <property type="entry name" value="Disease resistance protein (TIR-NBS-LRR class)"/>
    <property type="match status" value="1"/>
</dbReference>